<dbReference type="CDD" id="cd03324">
    <property type="entry name" value="rTSbeta_L-fuconate_dehydratase"/>
    <property type="match status" value="1"/>
</dbReference>
<dbReference type="Pfam" id="PF13378">
    <property type="entry name" value="MR_MLE_C"/>
    <property type="match status" value="1"/>
</dbReference>
<feature type="compositionally biased region" description="Polar residues" evidence="5">
    <location>
        <begin position="453"/>
        <end position="463"/>
    </location>
</feature>
<evidence type="ECO:0000256" key="2">
    <source>
        <dbReference type="ARBA" id="ARBA00022723"/>
    </source>
</evidence>
<dbReference type="SFLD" id="SFLDS00001">
    <property type="entry name" value="Enolase"/>
    <property type="match status" value="1"/>
</dbReference>
<evidence type="ECO:0000259" key="6">
    <source>
        <dbReference type="SMART" id="SM00922"/>
    </source>
</evidence>
<evidence type="ECO:0000256" key="4">
    <source>
        <dbReference type="ARBA" id="ARBA00023239"/>
    </source>
</evidence>
<dbReference type="AlphaFoldDB" id="A0A3M7BMS4"/>
<comment type="caution">
    <text evidence="8">The sequence shown here is derived from an EMBL/GenBank/DDBJ whole genome shotgun (WGS) entry which is preliminary data.</text>
</comment>
<accession>A0A3M7BMS4</accession>
<proteinExistence type="predicted"/>
<gene>
    <name evidence="8" type="ORF">D0866_00880</name>
    <name evidence="7" type="ORF">D0867_02971</name>
</gene>
<keyword evidence="2" id="KW-0479">Metal-binding</keyword>
<dbReference type="SFLD" id="SFLDG00179">
    <property type="entry name" value="mandelate_racemase"/>
    <property type="match status" value="1"/>
</dbReference>
<dbReference type="GO" id="GO:0000287">
    <property type="term" value="F:magnesium ion binding"/>
    <property type="evidence" value="ECO:0007669"/>
    <property type="project" value="TreeGrafter"/>
</dbReference>
<keyword evidence="4" id="KW-0456">Lyase</keyword>
<evidence type="ECO:0000313" key="8">
    <source>
        <dbReference type="EMBL" id="RMY41014.1"/>
    </source>
</evidence>
<feature type="region of interest" description="Disordered" evidence="5">
    <location>
        <begin position="551"/>
        <end position="575"/>
    </location>
</feature>
<evidence type="ECO:0000313" key="9">
    <source>
        <dbReference type="Proteomes" id="UP000271337"/>
    </source>
</evidence>
<feature type="domain" description="Mandelate racemase/muconate lactonizing enzyme C-terminal" evidence="6">
    <location>
        <begin position="198"/>
        <end position="296"/>
    </location>
</feature>
<dbReference type="PROSITE" id="PS00909">
    <property type="entry name" value="MR_MLE_2"/>
    <property type="match status" value="1"/>
</dbReference>
<dbReference type="InterPro" id="IPR036849">
    <property type="entry name" value="Enolase-like_C_sf"/>
</dbReference>
<evidence type="ECO:0000256" key="3">
    <source>
        <dbReference type="ARBA" id="ARBA00022842"/>
    </source>
</evidence>
<sequence>MVTITGATTRDCRFPTSLDKTGSDAMNAAGDYSAAYVILETDTQHKGHGMTFTIGRGNEIVCQAIAVLSDRIKGKKLEDLVADWGKTWRYLVSDSHLRWIGPEKGVIHLALGSLVNAIWDLWAKVLGKPVWRIVAEMSPEEFVRCIDFRYITDAITPEEAIQMLKEQEPTKAQRIKDAEQNRAVPAYTTSAGWLGYGEEKMKGLLQETLGKGYKHFKLKVGTSLEQDKKRLSIARDVIGYDKGNILMVDANQVWSVPEAIDYMKQLAEFKPWFIEEPTSPDDVFGHKAIRDALKPHGIGVATGEMCQNRVIFKQLIVQGAIDVCQIDACRIGGVNEVLAVLLIAKKYGVPIVPHSGGVGLPEYTQHLSTIDYVCVSGKLSVLEYVDHLHEHFFHPSVIKDGYYTTPTEPGYSVDMKPASMDQYEFPGKEGCVYQDQEPSEPVNYRFVTERPEQLSTAPPSASRRQADQSRLIAIPEDRLRSIEARVEGLSDMVAILRGHRNGERDEGPSGARRPPDVDDPRGLNMDDAKRSRDREMFDMMIREVNELSGLLGSDRGRNVSTAEQEEHVSASEAPSVSRVVDWDYAAALSTNHAWPK</sequence>
<dbReference type="PANTHER" id="PTHR13794:SF58">
    <property type="entry name" value="MITOCHONDRIAL ENOLASE SUPERFAMILY MEMBER 1"/>
    <property type="match status" value="1"/>
</dbReference>
<dbReference type="Proteomes" id="UP000271337">
    <property type="component" value="Unassembled WGS sequence"/>
</dbReference>
<dbReference type="InterPro" id="IPR013342">
    <property type="entry name" value="Mandelate_racemase_C"/>
</dbReference>
<dbReference type="EMBL" id="QWIM01000045">
    <property type="protein sequence ID" value="RMY41014.1"/>
    <property type="molecule type" value="Genomic_DNA"/>
</dbReference>
<dbReference type="InterPro" id="IPR029065">
    <property type="entry name" value="Enolase_C-like"/>
</dbReference>
<organism evidence="8 10">
    <name type="scientific">Hortaea werneckii</name>
    <name type="common">Black yeast</name>
    <name type="synonym">Cladosporium werneckii</name>
    <dbReference type="NCBI Taxonomy" id="91943"/>
    <lineage>
        <taxon>Eukaryota</taxon>
        <taxon>Fungi</taxon>
        <taxon>Dikarya</taxon>
        <taxon>Ascomycota</taxon>
        <taxon>Pezizomycotina</taxon>
        <taxon>Dothideomycetes</taxon>
        <taxon>Dothideomycetidae</taxon>
        <taxon>Mycosphaerellales</taxon>
        <taxon>Teratosphaeriaceae</taxon>
        <taxon>Hortaea</taxon>
    </lineage>
</organism>
<dbReference type="InterPro" id="IPR034610">
    <property type="entry name" value="L-fuconate_dehydratase"/>
</dbReference>
<dbReference type="VEuPathDB" id="FungiDB:BTJ68_10277"/>
<dbReference type="InterPro" id="IPR018110">
    <property type="entry name" value="Mandel_Rmase/mucon_lact_enz_CS"/>
</dbReference>
<dbReference type="GO" id="GO:0050023">
    <property type="term" value="F:L-fuconate dehydratase activity"/>
    <property type="evidence" value="ECO:0007669"/>
    <property type="project" value="InterPro"/>
</dbReference>
<dbReference type="SFLD" id="SFLDF00270">
    <property type="entry name" value="L-galactonate_dehydratase"/>
    <property type="match status" value="1"/>
</dbReference>
<dbReference type="EMBL" id="QWIL01000212">
    <property type="protein sequence ID" value="RMY22015.1"/>
    <property type="molecule type" value="Genomic_DNA"/>
</dbReference>
<dbReference type="FunFam" id="3.20.20.120:FF:000007">
    <property type="entry name" value="Mitochondrial enolase superfamily member 1"/>
    <property type="match status" value="1"/>
</dbReference>
<keyword evidence="3" id="KW-0460">Magnesium</keyword>
<dbReference type="Gene3D" id="3.30.390.10">
    <property type="entry name" value="Enolase-like, N-terminal domain"/>
    <property type="match status" value="1"/>
</dbReference>
<dbReference type="OrthoDB" id="14161at2759"/>
<dbReference type="InterPro" id="IPR046945">
    <property type="entry name" value="RHMD-like"/>
</dbReference>
<reference evidence="9 10" key="1">
    <citation type="journal article" date="2018" name="BMC Genomics">
        <title>Genomic evidence for intraspecific hybridization in a clonal and extremely halotolerant yeast.</title>
        <authorList>
            <person name="Gostincar C."/>
            <person name="Stajich J.E."/>
            <person name="Zupancic J."/>
            <person name="Zalar P."/>
            <person name="Gunde-Cimerman N."/>
        </authorList>
    </citation>
    <scope>NUCLEOTIDE SEQUENCE [LARGE SCALE GENOMIC DNA]</scope>
    <source>
        <strain evidence="8 10">EXF-6651</strain>
        <strain evidence="7 9">EXF-6669</strain>
    </source>
</reference>
<dbReference type="SUPFAM" id="SSF54826">
    <property type="entry name" value="Enolase N-terminal domain-like"/>
    <property type="match status" value="1"/>
</dbReference>
<dbReference type="GO" id="GO:0016052">
    <property type="term" value="P:carbohydrate catabolic process"/>
    <property type="evidence" value="ECO:0007669"/>
    <property type="project" value="InterPro"/>
</dbReference>
<dbReference type="Proteomes" id="UP000276864">
    <property type="component" value="Unassembled WGS sequence"/>
</dbReference>
<dbReference type="Gene3D" id="3.20.20.120">
    <property type="entry name" value="Enolase-like C-terminal domain"/>
    <property type="match status" value="1"/>
</dbReference>
<feature type="region of interest" description="Disordered" evidence="5">
    <location>
        <begin position="449"/>
        <end position="469"/>
    </location>
</feature>
<dbReference type="SFLD" id="SFLDF00111">
    <property type="entry name" value="L-fuconate_dehydratase"/>
    <property type="match status" value="1"/>
</dbReference>
<comment type="cofactor">
    <cofactor evidence="1">
        <name>Mg(2+)</name>
        <dbReference type="ChEBI" id="CHEBI:18420"/>
    </cofactor>
</comment>
<dbReference type="SUPFAM" id="SSF51604">
    <property type="entry name" value="Enolase C-terminal domain-like"/>
    <property type="match status" value="1"/>
</dbReference>
<dbReference type="GO" id="GO:0009063">
    <property type="term" value="P:amino acid catabolic process"/>
    <property type="evidence" value="ECO:0007669"/>
    <property type="project" value="InterPro"/>
</dbReference>
<name>A0A3M7BMS4_HORWE</name>
<evidence type="ECO:0000313" key="7">
    <source>
        <dbReference type="EMBL" id="RMY22015.1"/>
    </source>
</evidence>
<evidence type="ECO:0000313" key="10">
    <source>
        <dbReference type="Proteomes" id="UP000276864"/>
    </source>
</evidence>
<dbReference type="SMART" id="SM00922">
    <property type="entry name" value="MR_MLE"/>
    <property type="match status" value="1"/>
</dbReference>
<dbReference type="PANTHER" id="PTHR13794">
    <property type="entry name" value="ENOLASE SUPERFAMILY, MANDELATE RACEMASE"/>
    <property type="match status" value="1"/>
</dbReference>
<feature type="region of interest" description="Disordered" evidence="5">
    <location>
        <begin position="498"/>
        <end position="532"/>
    </location>
</feature>
<dbReference type="InterPro" id="IPR029017">
    <property type="entry name" value="Enolase-like_N"/>
</dbReference>
<feature type="compositionally biased region" description="Basic and acidic residues" evidence="5">
    <location>
        <begin position="500"/>
        <end position="532"/>
    </location>
</feature>
<evidence type="ECO:0000256" key="1">
    <source>
        <dbReference type="ARBA" id="ARBA00001946"/>
    </source>
</evidence>
<protein>
    <recommendedName>
        <fullName evidence="6">Mandelate racemase/muconate lactonizing enzyme C-terminal domain-containing protein</fullName>
    </recommendedName>
</protein>
<evidence type="ECO:0000256" key="5">
    <source>
        <dbReference type="SAM" id="MobiDB-lite"/>
    </source>
</evidence>